<keyword evidence="2" id="KW-1185">Reference proteome</keyword>
<dbReference type="STRING" id="688867.SAMN05660236_4750"/>
<gene>
    <name evidence="1" type="ORF">SAMN05660236_4750</name>
</gene>
<dbReference type="OrthoDB" id="976407at2"/>
<organism evidence="1 2">
    <name type="scientific">Ohtaekwangia koreensis</name>
    <dbReference type="NCBI Taxonomy" id="688867"/>
    <lineage>
        <taxon>Bacteria</taxon>
        <taxon>Pseudomonadati</taxon>
        <taxon>Bacteroidota</taxon>
        <taxon>Cytophagia</taxon>
        <taxon>Cytophagales</taxon>
        <taxon>Fulvivirgaceae</taxon>
        <taxon>Ohtaekwangia</taxon>
    </lineage>
</organism>
<sequence length="535" mass="61966">MRLILTTCLLFLAIGITFSQNVKYESKGIYFYRYPMKPLDKSVRTYSCRLEDLGDDLSPWQRDTLQRAMSIPGITNVRENGDVQLELIVNELSITNRETRDKPLETEQNGKKSTLHQYWYDVTYSFPMKIRVVSKGQTITEQDLTGFFNTKFYPTDRSSLTALEKEYDRDYTFKNNLRSERISQRKEEIRSWLFSNYGYGLVLEGIEIGYIKDKNDEYSDLTQALTLLYVAYTYADKKKDYVDDTFKTKVNEAIAMWEKALLESSEDKKARIDQKVTAMIQCNIALAYYGLNDFDKAEEWLQKIRKAASETERVAHSLRRMLQDKRARFAANGLIAGMPAATASTNQPTSIGSASAAPARNYIVITPGDTVNVRFIIPSHDVMPFGDTLWLEDQIVVMKDNNRVEIYPSQIHSYCYKGIVRESLTWVKDMNVTPWLYEKKFCQRVLSGAIPVYRYSYVTTSMRDHTEKIVKSTIYYKKGDQLLEVMFLNFNRGVSKLVADYPELSERVKSGAYQREDFVKVMKEYNAWAKSKPKG</sequence>
<dbReference type="Proteomes" id="UP000190961">
    <property type="component" value="Unassembled WGS sequence"/>
</dbReference>
<name>A0A1T5M7W7_9BACT</name>
<evidence type="ECO:0000313" key="1">
    <source>
        <dbReference type="EMBL" id="SKC84327.1"/>
    </source>
</evidence>
<protein>
    <submittedName>
        <fullName evidence="1">Uncharacterized protein</fullName>
    </submittedName>
</protein>
<dbReference type="RefSeq" id="WP_143785902.1">
    <property type="nucleotide sequence ID" value="NZ_FUZU01000003.1"/>
</dbReference>
<dbReference type="InterPro" id="IPR011990">
    <property type="entry name" value="TPR-like_helical_dom_sf"/>
</dbReference>
<dbReference type="SUPFAM" id="SSF48452">
    <property type="entry name" value="TPR-like"/>
    <property type="match status" value="1"/>
</dbReference>
<dbReference type="Gene3D" id="1.25.40.10">
    <property type="entry name" value="Tetratricopeptide repeat domain"/>
    <property type="match status" value="1"/>
</dbReference>
<accession>A0A1T5M7W7</accession>
<reference evidence="1 2" key="1">
    <citation type="submission" date="2017-02" db="EMBL/GenBank/DDBJ databases">
        <authorList>
            <person name="Peterson S.W."/>
        </authorList>
    </citation>
    <scope>NUCLEOTIDE SEQUENCE [LARGE SCALE GENOMIC DNA]</scope>
    <source>
        <strain evidence="1 2">DSM 25262</strain>
    </source>
</reference>
<dbReference type="AlphaFoldDB" id="A0A1T5M7W7"/>
<evidence type="ECO:0000313" key="2">
    <source>
        <dbReference type="Proteomes" id="UP000190961"/>
    </source>
</evidence>
<dbReference type="EMBL" id="FUZU01000003">
    <property type="protein sequence ID" value="SKC84327.1"/>
    <property type="molecule type" value="Genomic_DNA"/>
</dbReference>
<proteinExistence type="predicted"/>